<keyword evidence="3 5" id="KW-0949">S-adenosyl-L-methionine</keyword>
<dbReference type="GO" id="GO:0003723">
    <property type="term" value="F:RNA binding"/>
    <property type="evidence" value="ECO:0007669"/>
    <property type="project" value="UniProtKB-UniRule"/>
</dbReference>
<dbReference type="PANTHER" id="PTHR22807">
    <property type="entry name" value="NOP2 YEAST -RELATED NOL1/NOP2/FMU SUN DOMAIN-CONTAINING"/>
    <property type="match status" value="1"/>
</dbReference>
<keyword evidence="2 5" id="KW-0808">Transferase</keyword>
<evidence type="ECO:0000256" key="1">
    <source>
        <dbReference type="ARBA" id="ARBA00022603"/>
    </source>
</evidence>
<proteinExistence type="inferred from homology"/>
<dbReference type="SUPFAM" id="SSF53335">
    <property type="entry name" value="S-adenosyl-L-methionine-dependent methyltransferases"/>
    <property type="match status" value="1"/>
</dbReference>
<dbReference type="EMBL" id="RPFZ01000001">
    <property type="protein sequence ID" value="RPF70537.1"/>
    <property type="molecule type" value="Genomic_DNA"/>
</dbReference>
<keyword evidence="8" id="KW-1185">Reference proteome</keyword>
<reference evidence="7 8" key="1">
    <citation type="submission" date="2018-11" db="EMBL/GenBank/DDBJ databases">
        <title>Erythrobacter spongiae sp. nov., isolated from a marine sponge.</title>
        <authorList>
            <person name="Zhuang L."/>
            <person name="Luo L."/>
        </authorList>
    </citation>
    <scope>NUCLEOTIDE SEQUENCE [LARGE SCALE GENOMIC DNA]</scope>
    <source>
        <strain evidence="7 8">HN-E23</strain>
    </source>
</reference>
<accession>A0A3N5CPN3</accession>
<feature type="active site" description="Nucleophile" evidence="5">
    <location>
        <position position="334"/>
    </location>
</feature>
<dbReference type="RefSeq" id="WP_123878104.1">
    <property type="nucleotide sequence ID" value="NZ_RPFZ01000001.1"/>
</dbReference>
<dbReference type="InterPro" id="IPR049560">
    <property type="entry name" value="MeTrfase_RsmB-F_NOP2_cat"/>
</dbReference>
<feature type="domain" description="SAM-dependent MTase RsmB/NOP-type" evidence="6">
    <location>
        <begin position="102"/>
        <end position="392"/>
    </location>
</feature>
<dbReference type="GO" id="GO:0008173">
    <property type="term" value="F:RNA methyltransferase activity"/>
    <property type="evidence" value="ECO:0007669"/>
    <property type="project" value="InterPro"/>
</dbReference>
<dbReference type="Pfam" id="PF01189">
    <property type="entry name" value="Methyltr_RsmB-F"/>
    <property type="match status" value="1"/>
</dbReference>
<comment type="similarity">
    <text evidence="5">Belongs to the class I-like SAM-binding methyltransferase superfamily. RsmB/NOP family.</text>
</comment>
<evidence type="ECO:0000256" key="3">
    <source>
        <dbReference type="ARBA" id="ARBA00022691"/>
    </source>
</evidence>
<feature type="binding site" evidence="5">
    <location>
        <position position="260"/>
    </location>
    <ligand>
        <name>S-adenosyl-L-methionine</name>
        <dbReference type="ChEBI" id="CHEBI:59789"/>
    </ligand>
</feature>
<dbReference type="OrthoDB" id="9810297at2"/>
<dbReference type="InterPro" id="IPR029063">
    <property type="entry name" value="SAM-dependent_MTases_sf"/>
</dbReference>
<protein>
    <submittedName>
        <fullName evidence="7">RsmB/NOP family class I SAM-dependent RNA methyltransferase</fullName>
    </submittedName>
</protein>
<dbReference type="InterPro" id="IPR023267">
    <property type="entry name" value="RCMT"/>
</dbReference>
<dbReference type="AlphaFoldDB" id="A0A3N5CPN3"/>
<dbReference type="PANTHER" id="PTHR22807:SF53">
    <property type="entry name" value="RIBOSOMAL RNA SMALL SUBUNIT METHYLTRANSFERASE B-RELATED"/>
    <property type="match status" value="1"/>
</dbReference>
<evidence type="ECO:0000256" key="2">
    <source>
        <dbReference type="ARBA" id="ARBA00022679"/>
    </source>
</evidence>
<evidence type="ECO:0000313" key="7">
    <source>
        <dbReference type="EMBL" id="RPF70537.1"/>
    </source>
</evidence>
<comment type="caution">
    <text evidence="5">Lacks conserved residue(s) required for the propagation of feature annotation.</text>
</comment>
<dbReference type="GO" id="GO:0001510">
    <property type="term" value="P:RNA methylation"/>
    <property type="evidence" value="ECO:0007669"/>
    <property type="project" value="InterPro"/>
</dbReference>
<sequence length="392" mass="41978">MRDAARLASAIEILDTVISAARSGGAPADRILADWFRSHRFAGSKDKHAIRELVYDAIRACGPVPPTGRAAMVRLSKLRPELRDLFDGSQYGAAPIDDGEQSADGGIAPHWLEQRLAASDVGTEAASALLGRAPLDLRVNALKSSREGISLPESGEKLAAPHALRFPTGTRADRWKAYEQGFVEIQDHGSQLACLATEARPGECVIDLCAGAGGKTLALAAAMDNRGTLVAADTDRGRLSRLGPRAERAGARIADTVLLDPGKEMQALSTWKGAADRVIIDAPCSGMGTWRRNPEARWRLGERELERLAALQQRLLGVAADLVKPGGVMTYVTCSLLDEEGAVQIDRFLAGHPDWTARRPDLPLGQPRGKGVRLTPSRDGTDGFFIACLCRA</sequence>
<keyword evidence="1 5" id="KW-0489">Methyltransferase</keyword>
<comment type="caution">
    <text evidence="7">The sequence shown here is derived from an EMBL/GenBank/DDBJ whole genome shotgun (WGS) entry which is preliminary data.</text>
</comment>
<evidence type="ECO:0000259" key="6">
    <source>
        <dbReference type="PROSITE" id="PS51686"/>
    </source>
</evidence>
<evidence type="ECO:0000256" key="4">
    <source>
        <dbReference type="ARBA" id="ARBA00022884"/>
    </source>
</evidence>
<gene>
    <name evidence="7" type="ORF">EG799_02050</name>
</gene>
<name>A0A3N5CPN3_9SPHN</name>
<feature type="binding site" evidence="5">
    <location>
        <position position="233"/>
    </location>
    <ligand>
        <name>S-adenosyl-L-methionine</name>
        <dbReference type="ChEBI" id="CHEBI:59789"/>
    </ligand>
</feature>
<dbReference type="Gene3D" id="3.40.50.150">
    <property type="entry name" value="Vaccinia Virus protein VP39"/>
    <property type="match status" value="1"/>
</dbReference>
<keyword evidence="4 5" id="KW-0694">RNA-binding</keyword>
<dbReference type="InterPro" id="IPR001678">
    <property type="entry name" value="MeTrfase_RsmB-F_NOP2_dom"/>
</dbReference>
<feature type="binding site" evidence="5">
    <location>
        <position position="281"/>
    </location>
    <ligand>
        <name>S-adenosyl-L-methionine</name>
        <dbReference type="ChEBI" id="CHEBI:59789"/>
    </ligand>
</feature>
<organism evidence="7 8">
    <name type="scientific">Aurantiacibacter spongiae</name>
    <dbReference type="NCBI Taxonomy" id="2488860"/>
    <lineage>
        <taxon>Bacteria</taxon>
        <taxon>Pseudomonadati</taxon>
        <taxon>Pseudomonadota</taxon>
        <taxon>Alphaproteobacteria</taxon>
        <taxon>Sphingomonadales</taxon>
        <taxon>Erythrobacteraceae</taxon>
        <taxon>Aurantiacibacter</taxon>
    </lineage>
</organism>
<dbReference type="PRINTS" id="PR02008">
    <property type="entry name" value="RCMTFAMILY"/>
</dbReference>
<dbReference type="PROSITE" id="PS51686">
    <property type="entry name" value="SAM_MT_RSMB_NOP"/>
    <property type="match status" value="1"/>
</dbReference>
<dbReference type="Proteomes" id="UP000275232">
    <property type="component" value="Unassembled WGS sequence"/>
</dbReference>
<evidence type="ECO:0000256" key="5">
    <source>
        <dbReference type="PROSITE-ProRule" id="PRU01023"/>
    </source>
</evidence>
<evidence type="ECO:0000313" key="8">
    <source>
        <dbReference type="Proteomes" id="UP000275232"/>
    </source>
</evidence>